<protein>
    <submittedName>
        <fullName evidence="2">Uncharacterized protein</fullName>
    </submittedName>
</protein>
<keyword evidence="3" id="KW-1185">Reference proteome</keyword>
<reference evidence="2 3" key="1">
    <citation type="submission" date="2011-02" db="EMBL/GenBank/DDBJ databases">
        <title>The Genome Sequence of Sphaeroforma arctica JP610.</title>
        <authorList>
            <consortium name="The Broad Institute Genome Sequencing Platform"/>
            <person name="Russ C."/>
            <person name="Cuomo C."/>
            <person name="Young S.K."/>
            <person name="Zeng Q."/>
            <person name="Gargeya S."/>
            <person name="Alvarado L."/>
            <person name="Berlin A."/>
            <person name="Chapman S.B."/>
            <person name="Chen Z."/>
            <person name="Freedman E."/>
            <person name="Gellesch M."/>
            <person name="Goldberg J."/>
            <person name="Griggs A."/>
            <person name="Gujja S."/>
            <person name="Heilman E."/>
            <person name="Heiman D."/>
            <person name="Howarth C."/>
            <person name="Mehta T."/>
            <person name="Neiman D."/>
            <person name="Pearson M."/>
            <person name="Roberts A."/>
            <person name="Saif S."/>
            <person name="Shea T."/>
            <person name="Shenoy N."/>
            <person name="Sisk P."/>
            <person name="Stolte C."/>
            <person name="Sykes S."/>
            <person name="White J."/>
            <person name="Yandava C."/>
            <person name="Burger G."/>
            <person name="Gray M.W."/>
            <person name="Holland P.W.H."/>
            <person name="King N."/>
            <person name="Lang F.B.F."/>
            <person name="Roger A.J."/>
            <person name="Ruiz-Trillo I."/>
            <person name="Haas B."/>
            <person name="Nusbaum C."/>
            <person name="Birren B."/>
        </authorList>
    </citation>
    <scope>NUCLEOTIDE SEQUENCE [LARGE SCALE GENOMIC DNA]</scope>
    <source>
        <strain evidence="2 3">JP610</strain>
    </source>
</reference>
<evidence type="ECO:0000313" key="3">
    <source>
        <dbReference type="Proteomes" id="UP000054560"/>
    </source>
</evidence>
<dbReference type="AlphaFoldDB" id="A0A0L0G119"/>
<feature type="region of interest" description="Disordered" evidence="1">
    <location>
        <begin position="1"/>
        <end position="22"/>
    </location>
</feature>
<evidence type="ECO:0000256" key="1">
    <source>
        <dbReference type="SAM" id="MobiDB-lite"/>
    </source>
</evidence>
<dbReference type="GeneID" id="25905720"/>
<gene>
    <name evidence="2" type="ORF">SARC_05216</name>
</gene>
<evidence type="ECO:0000313" key="2">
    <source>
        <dbReference type="EMBL" id="KNC82516.1"/>
    </source>
</evidence>
<proteinExistence type="predicted"/>
<dbReference type="RefSeq" id="XP_014156418.1">
    <property type="nucleotide sequence ID" value="XM_014300943.1"/>
</dbReference>
<organism evidence="2 3">
    <name type="scientific">Sphaeroforma arctica JP610</name>
    <dbReference type="NCBI Taxonomy" id="667725"/>
    <lineage>
        <taxon>Eukaryota</taxon>
        <taxon>Ichthyosporea</taxon>
        <taxon>Ichthyophonida</taxon>
        <taxon>Sphaeroforma</taxon>
    </lineage>
</organism>
<sequence length="461" mass="49891">MGEPPTAISSEESPGMVEIANTNSIPGQPNAFIYSSGSHAVRLRRINFKDTGESGKMCTVGINYVETPLNLTLTPLPVDGNDKGIKLGMDMGPIYQGEHVKLMTVGQCESPSVTNKLVFPGVVVPVTDGICTASAHVYVPVASVAGCGLKSSNEDTLGSYEVPITVKVEEEVWHQSKDVGNQAALMRETSAEISLSFTLNEETKILAQCYETSAVPIAVEDAYSLVNMVDIKRITTNNNDSDMSEATLSFRVPAPYTLTGGDAENYTLEEDCTASPCVQKSTYNISGCRLGGLSHFTYPIKCQEGAADCPSEPATSIEVAVNVIMNSFCELTFKDIFETTQVLYTDDTYTTEREASDVYKVKDQICQKLSYLPKEHPDVSSNEIVMLSVKSITREVLNDTAECEDWDGTASMGQAFQVVPPGGTINYCFSVSNKMSCPIINGDGLNPMNVTTTVEFEYNGR</sequence>
<accession>A0A0L0G119</accession>
<dbReference type="EMBL" id="KQ241920">
    <property type="protein sequence ID" value="KNC82516.1"/>
    <property type="molecule type" value="Genomic_DNA"/>
</dbReference>
<dbReference type="Proteomes" id="UP000054560">
    <property type="component" value="Unassembled WGS sequence"/>
</dbReference>
<name>A0A0L0G119_9EUKA</name>